<feature type="binding site" evidence="15">
    <location>
        <position position="298"/>
    </location>
    <ligand>
        <name>Mn(2+)</name>
        <dbReference type="ChEBI" id="CHEBI:29035"/>
        <label>2</label>
    </ligand>
</feature>
<dbReference type="FunFam" id="3.30.470.20:FF:000026">
    <property type="entry name" value="Carbamoyl-phosphate synthase large chain"/>
    <property type="match status" value="1"/>
</dbReference>
<feature type="binding site" evidence="15">
    <location>
        <position position="298"/>
    </location>
    <ligand>
        <name>ATP</name>
        <dbReference type="ChEBI" id="CHEBI:30616"/>
        <label>1</label>
    </ligand>
</feature>
<dbReference type="PANTHER" id="PTHR11405">
    <property type="entry name" value="CARBAMOYLTRANSFERASE FAMILY MEMBER"/>
    <property type="match status" value="1"/>
</dbReference>
<feature type="binding site" evidence="15">
    <location>
        <position position="746"/>
    </location>
    <ligand>
        <name>ATP</name>
        <dbReference type="ChEBI" id="CHEBI:30616"/>
        <label>2</label>
    </ligand>
</feature>
<dbReference type="HOGENOM" id="CLU_000513_1_0_9"/>
<feature type="binding site" evidence="15">
    <location>
        <position position="821"/>
    </location>
    <ligand>
        <name>Mn(2+)</name>
        <dbReference type="ChEBI" id="CHEBI:29035"/>
        <label>3</label>
    </ligand>
</feature>
<dbReference type="FunFam" id="3.40.50.20:FF:000001">
    <property type="entry name" value="Carbamoyl-phosphate synthase large chain"/>
    <property type="match status" value="1"/>
</dbReference>
<dbReference type="GO" id="GO:0006526">
    <property type="term" value="P:L-arginine biosynthetic process"/>
    <property type="evidence" value="ECO:0007669"/>
    <property type="project" value="UniProtKB-UniRule"/>
</dbReference>
<dbReference type="Proteomes" id="UP000005104">
    <property type="component" value="Chromosome"/>
</dbReference>
<evidence type="ECO:0000256" key="7">
    <source>
        <dbReference type="ARBA" id="ARBA00022737"/>
    </source>
</evidence>
<dbReference type="EMBL" id="CM001441">
    <property type="protein sequence ID" value="EHQ91263.1"/>
    <property type="molecule type" value="Genomic_DNA"/>
</dbReference>
<dbReference type="FunFam" id="3.40.50.20:FF:000003">
    <property type="entry name" value="Carbamoyl-phosphate synthase large chain"/>
    <property type="match status" value="1"/>
</dbReference>
<feature type="binding site" evidence="15">
    <location>
        <position position="748"/>
    </location>
    <ligand>
        <name>ATP</name>
        <dbReference type="ChEBI" id="CHEBI:30616"/>
        <label>2</label>
    </ligand>
</feature>
<keyword evidence="12" id="KW-0464">Manganese</keyword>
<comment type="subunit">
    <text evidence="15">Composed of two chains; the small (or glutamine) chain promotes the hydrolysis of glutamine to ammonia, which is used by the large (or ammonia) chain to synthesize carbamoyl phosphate. Tetramer of heterodimers (alpha,beta)4.</text>
</comment>
<dbReference type="EC" id="6.3.5.5" evidence="15"/>
<dbReference type="InterPro" id="IPR005480">
    <property type="entry name" value="CPSase_lsu_oligo"/>
</dbReference>
<feature type="binding site" evidence="15">
    <location>
        <position position="707"/>
    </location>
    <ligand>
        <name>ATP</name>
        <dbReference type="ChEBI" id="CHEBI:30616"/>
        <label>2</label>
    </ligand>
</feature>
<dbReference type="Gene3D" id="3.40.50.20">
    <property type="match status" value="2"/>
</dbReference>
<dbReference type="InterPro" id="IPR013815">
    <property type="entry name" value="ATP_grasp_subdomain_1"/>
</dbReference>
<evidence type="ECO:0000259" key="16">
    <source>
        <dbReference type="PROSITE" id="PS50975"/>
    </source>
</evidence>
<feature type="binding site" evidence="15">
    <location>
        <position position="821"/>
    </location>
    <ligand>
        <name>ATP</name>
        <dbReference type="ChEBI" id="CHEBI:30616"/>
        <label>2</label>
    </ligand>
</feature>
<dbReference type="SUPFAM" id="SSF52440">
    <property type="entry name" value="PreATP-grasp domain"/>
    <property type="match status" value="2"/>
</dbReference>
<comment type="catalytic activity">
    <reaction evidence="14 15">
        <text>hydrogencarbonate + L-glutamine + 2 ATP + H2O = carbamoyl phosphate + L-glutamate + 2 ADP + phosphate + 2 H(+)</text>
        <dbReference type="Rhea" id="RHEA:18633"/>
        <dbReference type="ChEBI" id="CHEBI:15377"/>
        <dbReference type="ChEBI" id="CHEBI:15378"/>
        <dbReference type="ChEBI" id="CHEBI:17544"/>
        <dbReference type="ChEBI" id="CHEBI:29985"/>
        <dbReference type="ChEBI" id="CHEBI:30616"/>
        <dbReference type="ChEBI" id="CHEBI:43474"/>
        <dbReference type="ChEBI" id="CHEBI:58228"/>
        <dbReference type="ChEBI" id="CHEBI:58359"/>
        <dbReference type="ChEBI" id="CHEBI:456216"/>
        <dbReference type="EC" id="6.3.5.5"/>
    </reaction>
</comment>
<dbReference type="eggNOG" id="COG0458">
    <property type="taxonomic scope" value="Bacteria"/>
</dbReference>
<feature type="domain" description="MGS-like" evidence="17">
    <location>
        <begin position="932"/>
        <end position="1073"/>
    </location>
</feature>
<dbReference type="Gene3D" id="1.10.1030.10">
    <property type="entry name" value="Carbamoyl-phosphate synthetase, large subunit oligomerisation domain"/>
    <property type="match status" value="1"/>
</dbReference>
<feature type="binding site" evidence="15">
    <location>
        <position position="833"/>
    </location>
    <ligand>
        <name>Mg(2+)</name>
        <dbReference type="ChEBI" id="CHEBI:18420"/>
        <label>4</label>
    </ligand>
</feature>
<organism evidence="18 19">
    <name type="scientific">Desulfosporosinus youngiae DSM 17734</name>
    <dbReference type="NCBI Taxonomy" id="768710"/>
    <lineage>
        <taxon>Bacteria</taxon>
        <taxon>Bacillati</taxon>
        <taxon>Bacillota</taxon>
        <taxon>Clostridia</taxon>
        <taxon>Eubacteriales</taxon>
        <taxon>Desulfitobacteriaceae</taxon>
        <taxon>Desulfosporosinus</taxon>
    </lineage>
</organism>
<dbReference type="InterPro" id="IPR011607">
    <property type="entry name" value="MGS-like_dom"/>
</dbReference>
<dbReference type="Pfam" id="PF02786">
    <property type="entry name" value="CPSase_L_D2"/>
    <property type="match status" value="2"/>
</dbReference>
<dbReference type="Gene3D" id="3.40.50.1380">
    <property type="entry name" value="Methylglyoxal synthase-like domain"/>
    <property type="match status" value="1"/>
</dbReference>
<keyword evidence="4 15" id="KW-0436">Ligase</keyword>
<evidence type="ECO:0000256" key="13">
    <source>
        <dbReference type="ARBA" id="ARBA00047359"/>
    </source>
</evidence>
<dbReference type="CDD" id="cd01424">
    <property type="entry name" value="MGS_CPS_II"/>
    <property type="match status" value="1"/>
</dbReference>
<dbReference type="InterPro" id="IPR036914">
    <property type="entry name" value="MGS-like_dom_sf"/>
</dbReference>
<feature type="domain" description="ATP-grasp" evidence="16">
    <location>
        <begin position="133"/>
        <end position="327"/>
    </location>
</feature>
<feature type="binding site" evidence="15">
    <location>
        <position position="833"/>
    </location>
    <ligand>
        <name>Mn(2+)</name>
        <dbReference type="ChEBI" id="CHEBI:29035"/>
        <label>4</label>
    </ligand>
</feature>
<dbReference type="InterPro" id="IPR036897">
    <property type="entry name" value="CarbamoylP_synth_lsu_oligo_sf"/>
</dbReference>
<dbReference type="GO" id="GO:0005524">
    <property type="term" value="F:ATP binding"/>
    <property type="evidence" value="ECO:0007669"/>
    <property type="project" value="UniProtKB-UniRule"/>
</dbReference>
<evidence type="ECO:0000256" key="8">
    <source>
        <dbReference type="ARBA" id="ARBA00022741"/>
    </source>
</evidence>
<feature type="binding site" evidence="15">
    <location>
        <position position="300"/>
    </location>
    <ligand>
        <name>Mg(2+)</name>
        <dbReference type="ChEBI" id="CHEBI:18420"/>
        <label>2</label>
    </ligand>
</feature>
<reference evidence="18 19" key="1">
    <citation type="submission" date="2011-11" db="EMBL/GenBank/DDBJ databases">
        <title>The Noncontiguous Finished genome of Desulfosporosinus youngiae DSM 17734.</title>
        <authorList>
            <consortium name="US DOE Joint Genome Institute (JGI-PGF)"/>
            <person name="Lucas S."/>
            <person name="Han J."/>
            <person name="Lapidus A."/>
            <person name="Cheng J.-F."/>
            <person name="Goodwin L."/>
            <person name="Pitluck S."/>
            <person name="Peters L."/>
            <person name="Ovchinnikova G."/>
            <person name="Lu M."/>
            <person name="Land M.L."/>
            <person name="Hauser L."/>
            <person name="Pester M."/>
            <person name="Spring S."/>
            <person name="Ollivier B."/>
            <person name="Rattei T."/>
            <person name="Klenk H.-P."/>
            <person name="Wagner M."/>
            <person name="Loy A."/>
            <person name="Woyke T.J."/>
        </authorList>
    </citation>
    <scope>NUCLEOTIDE SEQUENCE [LARGE SCALE GENOMIC DNA]</scope>
    <source>
        <strain evidence="18 19">DSM 17734</strain>
    </source>
</reference>
<comment type="similarity">
    <text evidence="2 15">Belongs to the CarB family.</text>
</comment>
<feature type="binding site" evidence="15">
    <location>
        <position position="821"/>
    </location>
    <ligand>
        <name>Mg(2+)</name>
        <dbReference type="ChEBI" id="CHEBI:18420"/>
        <label>3</label>
    </ligand>
</feature>
<proteinExistence type="inferred from homology"/>
<dbReference type="PROSITE" id="PS00867">
    <property type="entry name" value="CPSASE_2"/>
    <property type="match status" value="2"/>
</dbReference>
<evidence type="ECO:0000256" key="14">
    <source>
        <dbReference type="ARBA" id="ARBA00048816"/>
    </source>
</evidence>
<evidence type="ECO:0000256" key="15">
    <source>
        <dbReference type="HAMAP-Rule" id="MF_01210"/>
    </source>
</evidence>
<protein>
    <recommendedName>
        <fullName evidence="15">Carbamoyl phosphate synthase large chain</fullName>
        <ecNumber evidence="15">6.3.4.16</ecNumber>
        <ecNumber evidence="15">6.3.5.5</ecNumber>
    </recommendedName>
    <alternativeName>
        <fullName evidence="15">Carbamoyl phosphate synthetase ammonia chain</fullName>
    </alternativeName>
</protein>
<keyword evidence="8 15" id="KW-0547">Nucleotide-binding</keyword>
<feature type="binding site" evidence="15">
    <location>
        <position position="242"/>
    </location>
    <ligand>
        <name>ATP</name>
        <dbReference type="ChEBI" id="CHEBI:30616"/>
        <label>1</label>
    </ligand>
</feature>
<feature type="binding site" evidence="15">
    <location>
        <position position="129"/>
    </location>
    <ligand>
        <name>ATP</name>
        <dbReference type="ChEBI" id="CHEBI:30616"/>
        <label>1</label>
    </ligand>
</feature>
<feature type="binding site" evidence="15">
    <location>
        <position position="835"/>
    </location>
    <ligand>
        <name>Mg(2+)</name>
        <dbReference type="ChEBI" id="CHEBI:18420"/>
        <label>4</label>
    </ligand>
</feature>
<keyword evidence="6" id="KW-0479">Metal-binding</keyword>
<dbReference type="UniPathway" id="UPA00068">
    <property type="reaction ID" value="UER00171"/>
</dbReference>
<keyword evidence="3 15" id="KW-0055">Arginine biosynthesis</keyword>
<evidence type="ECO:0000256" key="12">
    <source>
        <dbReference type="ARBA" id="ARBA00023211"/>
    </source>
</evidence>
<name>H5XY53_9FIRM</name>
<dbReference type="SMART" id="SM01096">
    <property type="entry name" value="CPSase_L_D3"/>
    <property type="match status" value="1"/>
</dbReference>
<feature type="binding site" evidence="15">
    <location>
        <position position="284"/>
    </location>
    <ligand>
        <name>ATP</name>
        <dbReference type="ChEBI" id="CHEBI:30616"/>
        <label>1</label>
    </ligand>
</feature>
<dbReference type="NCBIfam" id="TIGR01369">
    <property type="entry name" value="CPSaseII_lrg"/>
    <property type="match status" value="1"/>
</dbReference>
<feature type="binding site" evidence="15">
    <location>
        <position position="176"/>
    </location>
    <ligand>
        <name>ATP</name>
        <dbReference type="ChEBI" id="CHEBI:30616"/>
        <label>1</label>
    </ligand>
</feature>
<evidence type="ECO:0000256" key="9">
    <source>
        <dbReference type="ARBA" id="ARBA00022840"/>
    </source>
</evidence>
<feature type="binding site" evidence="15">
    <location>
        <position position="169"/>
    </location>
    <ligand>
        <name>ATP</name>
        <dbReference type="ChEBI" id="CHEBI:30616"/>
        <label>1</label>
    </ligand>
</feature>
<dbReference type="PANTHER" id="PTHR11405:SF53">
    <property type="entry name" value="CARBAMOYL-PHOSPHATE SYNTHASE [AMMONIA], MITOCHONDRIAL"/>
    <property type="match status" value="1"/>
</dbReference>
<feature type="binding site" evidence="15">
    <location>
        <position position="753"/>
    </location>
    <ligand>
        <name>ATP</name>
        <dbReference type="ChEBI" id="CHEBI:30616"/>
        <label>2</label>
    </ligand>
</feature>
<comment type="catalytic activity">
    <reaction evidence="13 15">
        <text>hydrogencarbonate + NH4(+) + 2 ATP = carbamoyl phosphate + 2 ADP + phosphate + 2 H(+)</text>
        <dbReference type="Rhea" id="RHEA:18029"/>
        <dbReference type="ChEBI" id="CHEBI:15378"/>
        <dbReference type="ChEBI" id="CHEBI:17544"/>
        <dbReference type="ChEBI" id="CHEBI:28938"/>
        <dbReference type="ChEBI" id="CHEBI:30616"/>
        <dbReference type="ChEBI" id="CHEBI:43474"/>
        <dbReference type="ChEBI" id="CHEBI:58228"/>
        <dbReference type="ChEBI" id="CHEBI:456216"/>
        <dbReference type="EC" id="6.3.4.16"/>
    </reaction>
</comment>
<feature type="binding site" evidence="15">
    <location>
        <position position="833"/>
    </location>
    <ligand>
        <name>Mg(2+)</name>
        <dbReference type="ChEBI" id="CHEBI:18420"/>
        <label>3</label>
    </ligand>
</feature>
<dbReference type="PROSITE" id="PS51257">
    <property type="entry name" value="PROKAR_LIPOPROTEIN"/>
    <property type="match status" value="1"/>
</dbReference>
<feature type="binding site" evidence="15">
    <location>
        <position position="284"/>
    </location>
    <ligand>
        <name>Mn(2+)</name>
        <dbReference type="ChEBI" id="CHEBI:29035"/>
        <label>1</label>
    </ligand>
</feature>
<evidence type="ECO:0000256" key="10">
    <source>
        <dbReference type="ARBA" id="ARBA00022842"/>
    </source>
</evidence>
<feature type="binding site" evidence="15">
    <location>
        <position position="300"/>
    </location>
    <ligand>
        <name>Mn(2+)</name>
        <dbReference type="ChEBI" id="CHEBI:29035"/>
        <label>2</label>
    </ligand>
</feature>
<feature type="region of interest" description="Carboxyphosphate synthetic domain" evidence="15">
    <location>
        <begin position="1"/>
        <end position="400"/>
    </location>
</feature>
<feature type="binding site" evidence="15">
    <location>
        <position position="284"/>
    </location>
    <ligand>
        <name>Mg(2+)</name>
        <dbReference type="ChEBI" id="CHEBI:18420"/>
        <label>1</label>
    </ligand>
</feature>
<dbReference type="InterPro" id="IPR016185">
    <property type="entry name" value="PreATP-grasp_dom_sf"/>
</dbReference>
<keyword evidence="19" id="KW-1185">Reference proteome</keyword>
<dbReference type="InterPro" id="IPR011761">
    <property type="entry name" value="ATP-grasp"/>
</dbReference>
<dbReference type="InterPro" id="IPR058047">
    <property type="entry name" value="CPSase_preATP-grasp"/>
</dbReference>
<evidence type="ECO:0000256" key="5">
    <source>
        <dbReference type="ARBA" id="ARBA00022605"/>
    </source>
</evidence>
<dbReference type="Pfam" id="PF02787">
    <property type="entry name" value="CPSase_L_D3"/>
    <property type="match status" value="1"/>
</dbReference>
<dbReference type="GO" id="GO:0005737">
    <property type="term" value="C:cytoplasm"/>
    <property type="evidence" value="ECO:0007669"/>
    <property type="project" value="TreeGrafter"/>
</dbReference>
<dbReference type="PROSITE" id="PS51855">
    <property type="entry name" value="MGS"/>
    <property type="match status" value="1"/>
</dbReference>
<dbReference type="SUPFAM" id="SSF52335">
    <property type="entry name" value="Methylglyoxal synthase-like"/>
    <property type="match status" value="1"/>
</dbReference>
<evidence type="ECO:0000313" key="18">
    <source>
        <dbReference type="EMBL" id="EHQ91263.1"/>
    </source>
</evidence>
<dbReference type="RefSeq" id="WP_007786109.1">
    <property type="nucleotide sequence ID" value="NZ_CM001441.1"/>
</dbReference>
<evidence type="ECO:0000259" key="17">
    <source>
        <dbReference type="PROSITE" id="PS51855"/>
    </source>
</evidence>
<dbReference type="FunFam" id="3.30.470.20:FF:000007">
    <property type="entry name" value="Carbamoyl-phosphate synthase large chain"/>
    <property type="match status" value="1"/>
</dbReference>
<comment type="domain">
    <text evidence="15">The large subunit is composed of 2 ATP-grasp domains that are involved in binding the 2 ATP molecules needed for carbamoyl phosphate synthesis. The N-terminal ATP-grasp domain (referred to as the carboxyphosphate synthetic component) catalyzes the ATP-dependent phosphorylation of hydrogencarbonate to carboxyphosphate and the subsequent nucleophilic attack by ammonia to form a carbamate intermediate. The C-terminal ATP-grasp domain (referred to as the carbamoyl phosphate synthetic component) then catalyzes the phosphorylation of carbamate with the second ATP to form the end product carbamoyl phosphate. The reactive and unstable enzyme intermediates are sequentially channeled from one active site to the next through the interior of the protein over a distance of at least 96 A.</text>
</comment>
<keyword evidence="11 15" id="KW-0665">Pyrimidine biosynthesis</keyword>
<feature type="binding site" evidence="15">
    <location>
        <position position="215"/>
    </location>
    <ligand>
        <name>ATP</name>
        <dbReference type="ChEBI" id="CHEBI:30616"/>
        <label>1</label>
    </ligand>
</feature>
<comment type="caution">
    <text evidence="15">Lacks conserved residue(s) required for the propagation of feature annotation.</text>
</comment>
<dbReference type="UniPathway" id="UPA00070">
    <property type="reaction ID" value="UER00115"/>
</dbReference>
<dbReference type="PRINTS" id="PR00098">
    <property type="entry name" value="CPSASE"/>
</dbReference>
<comment type="function">
    <text evidence="15">Large subunit of the glutamine-dependent carbamoyl phosphate synthetase (CPSase). CPSase catalyzes the formation of carbamoyl phosphate from the ammonia moiety of glutamine, carbonate, and phosphate donated by ATP, constituting the first step of 2 biosynthetic pathways, one leading to arginine and/or urea and the other to pyrimidine nucleotides. The large subunit (synthetase) binds the substrates ammonia (free or transferred from glutamine from the small subunit), hydrogencarbonate and ATP and carries out an ATP-coupled ligase reaction, activating hydrogencarbonate by forming carboxy phosphate which reacts with ammonia to form carbamoyl phosphate.</text>
</comment>
<feature type="binding site" evidence="15">
    <location>
        <position position="175"/>
    </location>
    <ligand>
        <name>ATP</name>
        <dbReference type="ChEBI" id="CHEBI:30616"/>
        <label>1</label>
    </ligand>
</feature>
<keyword evidence="9 15" id="KW-0067">ATP-binding</keyword>
<dbReference type="AlphaFoldDB" id="H5XY53"/>
<dbReference type="NCBIfam" id="NF009455">
    <property type="entry name" value="PRK12815.1"/>
    <property type="match status" value="1"/>
</dbReference>
<sequence length="1076" mass="118580">MPIRTDIHKILIIGSGPIMIGQACEFDYSGTQACKALRKLGYEIVLVNSNPATIMTDPEMADTTYIEPLNVKRLSEIIAKERPDALLPNLGGQSALNLCSELHKAGILEKYAVKVIGVQVDAIERGEDRIAFKETMTQLGIEMPRSKPAYSVKEAEMIAQELGYPVVIRPAYTMGGTGGGLVYNLEELRTIANRGIAASMVGQILVEESVLGWEELELEVVRDSKNQLLTICFIENIDPMGVHTGDSFCSAPMLTISPELQQRLQNYAYAIVEAIEVIGGTNVQFAHDPKTGRVVIIEINPRTSRSSALASKATGFPIALISAMLAVGLTLDEIPYWREGTLDKYTPSGDYVVIKFARWAFEKFPGSEDKLGTQMRAVGEVMSIGKNYKEAFHKAIRSLETNRYGLGFAKDFNLRSLEELLALLAEPTSERQFILYEALRKGADIEQLHKLTHIKHWFLEQMKELVTLEEKLLQYKGGYLPDELLIQAKKDGFADRYLALLLTTPETDIRERRTALGIVEGWEAVPVSGVENASYYYSTYNAPDQTKNTDRRKVMILGGGPNRIGQGIEFDYCCVHAAFALRDLGYETVIVNCNPETVSTDYDTSDKLYFEPLTVEDVLSIYEKEKPLGVIVQFGGQTPLNIAAELAQAGVKILGTTPDTIDLAEDRDRFRQIMEKLDIPMPESDMAVNLEEALTIADQIGYPLMVRPSYVLGGRGMEIVHDEGMLRQYMDAAIGVTPERPILIDRFLNNAIEAEADAIADGTNAFVPTVMEHIELAGIHSGDSACVIPPISIPARHIDTIVSYTQKIAQELNVIGLMNMQYAIADDRVYVLEANPRASRTVPLVSKICNVSMARIATEIMLASLTGNESPVSSLTAKEIPHFGVKEAVFPFNMFSEVDPILGPEMRSTGEVLGIADSFGLAYYKAQEAIQSPLPTSGRVLLSVTDQDKPAALEAAQAFVKLGFKIKATDGTHKFLRENGIASEAIKKLHEGRPNIVDGITNQEINLVINTPFGKRSQYDDSYIRKAAIKYKVPYITTMAAALASAKGIAAYSEKSSAPLNSLQEYHLNIMNTQTN</sequence>
<gene>
    <name evidence="15" type="primary">carB</name>
    <name evidence="18" type="ORF">DesyoDRAFT_4308</name>
</gene>
<dbReference type="Pfam" id="PF02142">
    <property type="entry name" value="MGS"/>
    <property type="match status" value="1"/>
</dbReference>
<keyword evidence="7 15" id="KW-0677">Repeat</keyword>
<feature type="binding site" evidence="15">
    <location>
        <position position="298"/>
    </location>
    <ligand>
        <name>Mg(2+)</name>
        <dbReference type="ChEBI" id="CHEBI:18420"/>
        <label>2</label>
    </ligand>
</feature>
<feature type="binding site" evidence="15">
    <location>
        <position position="781"/>
    </location>
    <ligand>
        <name>ATP</name>
        <dbReference type="ChEBI" id="CHEBI:30616"/>
        <label>2</label>
    </ligand>
</feature>
<dbReference type="GO" id="GO:0004087">
    <property type="term" value="F:carbamoyl-phosphate synthase (ammonia) activity"/>
    <property type="evidence" value="ECO:0007669"/>
    <property type="project" value="UniProtKB-EC"/>
</dbReference>
<feature type="binding site" evidence="15">
    <location>
        <position position="833"/>
    </location>
    <ligand>
        <name>ATP</name>
        <dbReference type="ChEBI" id="CHEBI:30616"/>
        <label>2</label>
    </ligand>
</feature>
<feature type="domain" description="ATP-grasp" evidence="16">
    <location>
        <begin position="671"/>
        <end position="862"/>
    </location>
</feature>
<keyword evidence="10" id="KW-0460">Magnesium</keyword>
<feature type="binding site" evidence="15">
    <location>
        <position position="298"/>
    </location>
    <ligand>
        <name>Mg(2+)</name>
        <dbReference type="ChEBI" id="CHEBI:18420"/>
        <label>1</label>
    </ligand>
</feature>
<dbReference type="InterPro" id="IPR006275">
    <property type="entry name" value="CPSase_lsu"/>
</dbReference>
<dbReference type="InterPro" id="IPR033937">
    <property type="entry name" value="MGS_CPS_CarB"/>
</dbReference>
<evidence type="ECO:0000256" key="4">
    <source>
        <dbReference type="ARBA" id="ARBA00022598"/>
    </source>
</evidence>
<dbReference type="SUPFAM" id="SSF48108">
    <property type="entry name" value="Carbamoyl phosphate synthetase, large subunit connection domain"/>
    <property type="match status" value="1"/>
</dbReference>
<feature type="binding site" evidence="15">
    <location>
        <position position="243"/>
    </location>
    <ligand>
        <name>ATP</name>
        <dbReference type="ChEBI" id="CHEBI:30616"/>
        <label>1</label>
    </ligand>
</feature>
<dbReference type="PROSITE" id="PS00866">
    <property type="entry name" value="CPSASE_1"/>
    <property type="match status" value="2"/>
</dbReference>
<dbReference type="InterPro" id="IPR005483">
    <property type="entry name" value="CPSase_dom"/>
</dbReference>
<dbReference type="HAMAP" id="MF_01210_B">
    <property type="entry name" value="CPSase_L_chain_B"/>
    <property type="match status" value="1"/>
</dbReference>
<evidence type="ECO:0000256" key="1">
    <source>
        <dbReference type="ARBA" id="ARBA00005077"/>
    </source>
</evidence>
<dbReference type="Gene3D" id="3.30.470.20">
    <property type="entry name" value="ATP-grasp fold, B domain"/>
    <property type="match status" value="2"/>
</dbReference>
<dbReference type="NCBIfam" id="NF003671">
    <property type="entry name" value="PRK05294.1"/>
    <property type="match status" value="1"/>
</dbReference>
<dbReference type="GO" id="GO:0004088">
    <property type="term" value="F:carbamoyl-phosphate synthase (glutamine-hydrolyzing) activity"/>
    <property type="evidence" value="ECO:0007669"/>
    <property type="project" value="UniProtKB-UniRule"/>
</dbReference>
<keyword evidence="5 15" id="KW-0028">Amino-acid biosynthesis</keyword>
<feature type="binding site" evidence="15">
    <location>
        <position position="241"/>
    </location>
    <ligand>
        <name>ATP</name>
        <dbReference type="ChEBI" id="CHEBI:30616"/>
        <label>1</label>
    </ligand>
</feature>
<dbReference type="SUPFAM" id="SSF56059">
    <property type="entry name" value="Glutathione synthetase ATP-binding domain-like"/>
    <property type="match status" value="2"/>
</dbReference>
<feature type="binding site" evidence="15">
    <location>
        <position position="210"/>
    </location>
    <ligand>
        <name>ATP</name>
        <dbReference type="ChEBI" id="CHEBI:30616"/>
        <label>1</label>
    </ligand>
</feature>
<dbReference type="STRING" id="768710.DesyoDRAFT_4308"/>
<dbReference type="InterPro" id="IPR005479">
    <property type="entry name" value="CPAse_ATP-bd"/>
</dbReference>
<dbReference type="GO" id="GO:0006541">
    <property type="term" value="P:glutamine metabolic process"/>
    <property type="evidence" value="ECO:0007669"/>
    <property type="project" value="TreeGrafter"/>
</dbReference>
<dbReference type="GO" id="GO:0044205">
    <property type="term" value="P:'de novo' UMP biosynthetic process"/>
    <property type="evidence" value="ECO:0007669"/>
    <property type="project" value="UniProtKB-UniRule"/>
</dbReference>
<dbReference type="PROSITE" id="PS50975">
    <property type="entry name" value="ATP_GRASP"/>
    <property type="match status" value="2"/>
</dbReference>
<dbReference type="OrthoDB" id="9804197at2"/>
<feature type="binding site" evidence="15">
    <location>
        <position position="208"/>
    </location>
    <ligand>
        <name>ATP</name>
        <dbReference type="ChEBI" id="CHEBI:30616"/>
        <label>1</label>
    </ligand>
</feature>
<dbReference type="SMART" id="SM00851">
    <property type="entry name" value="MGS"/>
    <property type="match status" value="1"/>
</dbReference>
<dbReference type="Pfam" id="PF25596">
    <property type="entry name" value="CPSase_L_D1"/>
    <property type="match status" value="2"/>
</dbReference>
<dbReference type="EC" id="6.3.4.16" evidence="15"/>
<feature type="binding site" evidence="15">
    <location>
        <position position="298"/>
    </location>
    <ligand>
        <name>Mn(2+)</name>
        <dbReference type="ChEBI" id="CHEBI:29035"/>
        <label>1</label>
    </ligand>
</feature>
<feature type="binding site" evidence="15">
    <location>
        <position position="833"/>
    </location>
    <ligand>
        <name>Mn(2+)</name>
        <dbReference type="ChEBI" id="CHEBI:29035"/>
        <label>3</label>
    </ligand>
</feature>
<evidence type="ECO:0000256" key="6">
    <source>
        <dbReference type="ARBA" id="ARBA00022723"/>
    </source>
</evidence>
<dbReference type="Gene3D" id="3.30.1490.20">
    <property type="entry name" value="ATP-grasp fold, A domain"/>
    <property type="match status" value="2"/>
</dbReference>
<feature type="binding site" evidence="15">
    <location>
        <position position="779"/>
    </location>
    <ligand>
        <name>ATP</name>
        <dbReference type="ChEBI" id="CHEBI:30616"/>
        <label>2</label>
    </ligand>
</feature>
<dbReference type="GO" id="GO:0046872">
    <property type="term" value="F:metal ion binding"/>
    <property type="evidence" value="ECO:0007669"/>
    <property type="project" value="UniProtKB-KW"/>
</dbReference>
<comment type="pathway">
    <text evidence="15">Pyrimidine metabolism; UMP biosynthesis via de novo pathway; (S)-dihydroorotate from bicarbonate: step 1/3.</text>
</comment>
<evidence type="ECO:0000313" key="19">
    <source>
        <dbReference type="Proteomes" id="UP000005104"/>
    </source>
</evidence>
<feature type="binding site" evidence="15">
    <location>
        <position position="835"/>
    </location>
    <ligand>
        <name>Mn(2+)</name>
        <dbReference type="ChEBI" id="CHEBI:29035"/>
        <label>4</label>
    </ligand>
</feature>
<comment type="cofactor">
    <cofactor evidence="15">
        <name>Mg(2+)</name>
        <dbReference type="ChEBI" id="CHEBI:18420"/>
    </cofactor>
    <cofactor evidence="15">
        <name>Mn(2+)</name>
        <dbReference type="ChEBI" id="CHEBI:29035"/>
    </cofactor>
    <text evidence="15">Binds 4 Mg(2+) or Mn(2+) ions per subunit.</text>
</comment>
<feature type="region of interest" description="Allosteric domain" evidence="15">
    <location>
        <begin position="932"/>
        <end position="1076"/>
    </location>
</feature>
<feature type="binding site" evidence="15">
    <location>
        <position position="778"/>
    </location>
    <ligand>
        <name>ATP</name>
        <dbReference type="ChEBI" id="CHEBI:30616"/>
        <label>2</label>
    </ligand>
</feature>
<evidence type="ECO:0000256" key="11">
    <source>
        <dbReference type="ARBA" id="ARBA00022975"/>
    </source>
</evidence>
<evidence type="ECO:0000256" key="3">
    <source>
        <dbReference type="ARBA" id="ARBA00022571"/>
    </source>
</evidence>
<feature type="binding site" evidence="15">
    <location>
        <position position="780"/>
    </location>
    <ligand>
        <name>ATP</name>
        <dbReference type="ChEBI" id="CHEBI:30616"/>
        <label>2</label>
    </ligand>
</feature>
<evidence type="ECO:0000256" key="2">
    <source>
        <dbReference type="ARBA" id="ARBA00009799"/>
    </source>
</evidence>
<accession>H5XY53</accession>
<comment type="pathway">
    <text evidence="1 15">Amino-acid biosynthesis; L-arginine biosynthesis; carbamoyl phosphate from bicarbonate: step 1/1.</text>
</comment>